<sequence length="139" mass="15092">HFTAVAAASSNLSCHDCSESFKKIWTPYTECQYYPEVTPLRPCLDTDRYCKVCHNDKQSALAVERTTYNQMTVSISRGCTNECWHGCHPSGFGLTRYKCTSCCLASGCNTGNTATGLSGHQGGICVGGTLLFISLLALF</sequence>
<organism evidence="1 3">
    <name type="scientific">Mya arenaria</name>
    <name type="common">Soft-shell clam</name>
    <dbReference type="NCBI Taxonomy" id="6604"/>
    <lineage>
        <taxon>Eukaryota</taxon>
        <taxon>Metazoa</taxon>
        <taxon>Spiralia</taxon>
        <taxon>Lophotrochozoa</taxon>
        <taxon>Mollusca</taxon>
        <taxon>Bivalvia</taxon>
        <taxon>Autobranchia</taxon>
        <taxon>Heteroconchia</taxon>
        <taxon>Euheterodonta</taxon>
        <taxon>Imparidentia</taxon>
        <taxon>Neoheterodontei</taxon>
        <taxon>Myida</taxon>
        <taxon>Myoidea</taxon>
        <taxon>Myidae</taxon>
        <taxon>Mya</taxon>
    </lineage>
</organism>
<proteinExistence type="predicted"/>
<name>A0ABY7FJ77_MYAAR</name>
<gene>
    <name evidence="1" type="ORF">MAR_016239</name>
    <name evidence="2" type="ORF">MAR_016605</name>
</gene>
<feature type="non-terminal residue" evidence="1">
    <location>
        <position position="139"/>
    </location>
</feature>
<dbReference type="Proteomes" id="UP001164746">
    <property type="component" value="Chromosome 12"/>
</dbReference>
<evidence type="ECO:0000313" key="1">
    <source>
        <dbReference type="EMBL" id="WAR22265.1"/>
    </source>
</evidence>
<evidence type="ECO:0000313" key="3">
    <source>
        <dbReference type="Proteomes" id="UP001164746"/>
    </source>
</evidence>
<keyword evidence="3" id="KW-1185">Reference proteome</keyword>
<protein>
    <submittedName>
        <fullName evidence="1">Uncharacterized protein</fullName>
    </submittedName>
</protein>
<dbReference type="EMBL" id="CP111023">
    <property type="protein sequence ID" value="WAR22631.1"/>
    <property type="molecule type" value="Genomic_DNA"/>
</dbReference>
<reference evidence="1" key="1">
    <citation type="submission" date="2022-11" db="EMBL/GenBank/DDBJ databases">
        <title>Centuries of genome instability and evolution in soft-shell clam transmissible cancer (bioRxiv).</title>
        <authorList>
            <person name="Hart S.F.M."/>
            <person name="Yonemitsu M.A."/>
            <person name="Giersch R.M."/>
            <person name="Beal B.F."/>
            <person name="Arriagada G."/>
            <person name="Davis B.W."/>
            <person name="Ostrander E.A."/>
            <person name="Goff S.P."/>
            <person name="Metzger M.J."/>
        </authorList>
    </citation>
    <scope>NUCLEOTIDE SEQUENCE</scope>
    <source>
        <strain evidence="1">MELC-2E11</strain>
        <tissue evidence="1">Siphon/mantle</tissue>
    </source>
</reference>
<evidence type="ECO:0000313" key="2">
    <source>
        <dbReference type="EMBL" id="WAR22631.1"/>
    </source>
</evidence>
<accession>A0ABY7FJ77</accession>
<dbReference type="EMBL" id="CP111023">
    <property type="protein sequence ID" value="WAR22265.1"/>
    <property type="molecule type" value="Genomic_DNA"/>
</dbReference>